<dbReference type="Proteomes" id="UP000198406">
    <property type="component" value="Unassembled WGS sequence"/>
</dbReference>
<accession>A0A1Z5JAD6</accession>
<proteinExistence type="predicted"/>
<feature type="region of interest" description="Disordered" evidence="1">
    <location>
        <begin position="1056"/>
        <end position="1124"/>
    </location>
</feature>
<gene>
    <name evidence="2" type="ORF">FisN_1Hh329</name>
</gene>
<dbReference type="EMBL" id="BDSP01000025">
    <property type="protein sequence ID" value="GAX10788.1"/>
    <property type="molecule type" value="Genomic_DNA"/>
</dbReference>
<feature type="compositionally biased region" description="Polar residues" evidence="1">
    <location>
        <begin position="1057"/>
        <end position="1070"/>
    </location>
</feature>
<protein>
    <submittedName>
        <fullName evidence="2">Uncharacterized protein</fullName>
    </submittedName>
</protein>
<name>A0A1Z5JAD6_FISSO</name>
<keyword evidence="3" id="KW-1185">Reference proteome</keyword>
<feature type="compositionally biased region" description="Polar residues" evidence="1">
    <location>
        <begin position="380"/>
        <end position="393"/>
    </location>
</feature>
<evidence type="ECO:0000313" key="3">
    <source>
        <dbReference type="Proteomes" id="UP000198406"/>
    </source>
</evidence>
<dbReference type="InParanoid" id="A0A1Z5JAD6"/>
<feature type="compositionally biased region" description="Polar residues" evidence="1">
    <location>
        <begin position="287"/>
        <end position="297"/>
    </location>
</feature>
<feature type="compositionally biased region" description="Basic and acidic residues" evidence="1">
    <location>
        <begin position="988"/>
        <end position="999"/>
    </location>
</feature>
<feature type="region of interest" description="Disordered" evidence="1">
    <location>
        <begin position="31"/>
        <end position="52"/>
    </location>
</feature>
<comment type="caution">
    <text evidence="2">The sequence shown here is derived from an EMBL/GenBank/DDBJ whole genome shotgun (WGS) entry which is preliminary data.</text>
</comment>
<feature type="compositionally biased region" description="Polar residues" evidence="1">
    <location>
        <begin position="149"/>
        <end position="158"/>
    </location>
</feature>
<feature type="region of interest" description="Disordered" evidence="1">
    <location>
        <begin position="186"/>
        <end position="215"/>
    </location>
</feature>
<evidence type="ECO:0000256" key="1">
    <source>
        <dbReference type="SAM" id="MobiDB-lite"/>
    </source>
</evidence>
<organism evidence="2 3">
    <name type="scientific">Fistulifera solaris</name>
    <name type="common">Oleaginous diatom</name>
    <dbReference type="NCBI Taxonomy" id="1519565"/>
    <lineage>
        <taxon>Eukaryota</taxon>
        <taxon>Sar</taxon>
        <taxon>Stramenopiles</taxon>
        <taxon>Ochrophyta</taxon>
        <taxon>Bacillariophyta</taxon>
        <taxon>Bacillariophyceae</taxon>
        <taxon>Bacillariophycidae</taxon>
        <taxon>Naviculales</taxon>
        <taxon>Naviculaceae</taxon>
        <taxon>Fistulifera</taxon>
    </lineage>
</organism>
<feature type="region of interest" description="Disordered" evidence="1">
    <location>
        <begin position="87"/>
        <end position="110"/>
    </location>
</feature>
<feature type="compositionally biased region" description="Basic and acidic residues" evidence="1">
    <location>
        <begin position="1071"/>
        <end position="1080"/>
    </location>
</feature>
<feature type="region of interest" description="Disordered" evidence="1">
    <location>
        <begin position="233"/>
        <end position="297"/>
    </location>
</feature>
<feature type="compositionally biased region" description="Low complexity" evidence="1">
    <location>
        <begin position="958"/>
        <end position="971"/>
    </location>
</feature>
<evidence type="ECO:0000313" key="2">
    <source>
        <dbReference type="EMBL" id="GAX10788.1"/>
    </source>
</evidence>
<feature type="compositionally biased region" description="Polar residues" evidence="1">
    <location>
        <begin position="200"/>
        <end position="215"/>
    </location>
</feature>
<reference evidence="2 3" key="1">
    <citation type="journal article" date="2015" name="Plant Cell">
        <title>Oil accumulation by the oleaginous diatom Fistulifera solaris as revealed by the genome and transcriptome.</title>
        <authorList>
            <person name="Tanaka T."/>
            <person name="Maeda Y."/>
            <person name="Veluchamy A."/>
            <person name="Tanaka M."/>
            <person name="Abida H."/>
            <person name="Marechal E."/>
            <person name="Bowler C."/>
            <person name="Muto M."/>
            <person name="Sunaga Y."/>
            <person name="Tanaka M."/>
            <person name="Yoshino T."/>
            <person name="Taniguchi T."/>
            <person name="Fukuda Y."/>
            <person name="Nemoto M."/>
            <person name="Matsumoto M."/>
            <person name="Wong P.S."/>
            <person name="Aburatani S."/>
            <person name="Fujibuchi W."/>
        </authorList>
    </citation>
    <scope>NUCLEOTIDE SEQUENCE [LARGE SCALE GENOMIC DNA]</scope>
    <source>
        <strain evidence="2 3">JPCC DA0580</strain>
    </source>
</reference>
<feature type="region of interest" description="Disordered" evidence="1">
    <location>
        <begin position="677"/>
        <end position="703"/>
    </location>
</feature>
<feature type="compositionally biased region" description="Polar residues" evidence="1">
    <location>
        <begin position="133"/>
        <end position="142"/>
    </location>
</feature>
<feature type="compositionally biased region" description="Polar residues" evidence="1">
    <location>
        <begin position="233"/>
        <end position="265"/>
    </location>
</feature>
<feature type="region of interest" description="Disordered" evidence="1">
    <location>
        <begin position="133"/>
        <end position="161"/>
    </location>
</feature>
<feature type="region of interest" description="Disordered" evidence="1">
    <location>
        <begin position="372"/>
        <end position="395"/>
    </location>
</feature>
<feature type="region of interest" description="Disordered" evidence="1">
    <location>
        <begin position="952"/>
        <end position="1001"/>
    </location>
</feature>
<feature type="compositionally biased region" description="Low complexity" evidence="1">
    <location>
        <begin position="1081"/>
        <end position="1098"/>
    </location>
</feature>
<sequence>MRWPMTHSQLEEIWGDEISMLRLNGGVSSYDRRDGKETVASLSPRSDREQPPQYTSAYFDYVTIKDIPFVQGMDVAVAPTCYIPTTNEPQQTMADTKPEEPPVSSAETTCSKSCAPVTNVSVECSSQGASILIQTPSSNTGSKSDRGNESTVRNNVETRLQGELVGRGEEFTSKCIDNEGKTISSLGISNCDENKDNETQSKQQEYSQRDPPTSTLDFETLDSCSDKMALPSNSQELATLPNVPTSDVSCTLQHNSKIDPPTTSIEIDPRENSVDSTAPSPKVQDAVSLQNRSSSDYSGDLKEAAIDECVLNGRIANTPKEPTETSPLHKDLHASDLQANPSDFWDGEIEFIEHSSASVRRQKSALNKYASKTLHERSHYSSGASKDQTTSEKIGSEKNLDLTQLLSCSVEVERSVEQLRLQQDIDHSDDAKVNEDLLRLADETRACASNSAGDDQELEHIEIVHVEESFDQGDFFQSGETNGIIFAAPHAGVIEDVFALLGEGNERDHVDATDNFNEISSVDESRSPKSLYEPCVEDVSESSSINVDDYSATFLGVIPGKIPTYSKKAKIVTANEANDEQADKKSYFASAKSSLATDVQSTKTDDEFIGYHSEAARLENAIRAETKLLTDQSALSLVHANPLASSVLFFKPTINVFGGESGANDLAALTRAFSKLPDVSSGRSDREKSFGSPFEFNRQNNSKSKTNERWCGTFCDNDDDSFTKELSRLATSERLLREELESFQRKLSKASETRTIIDLSMIDDSYGSTFPTNSNKDLWDCKSTNGFASNSDMKTQIGNQGRRVFHSYPTQFDSTTQRAPLTAIVRNENPPYIRQCTQQPFQSANHISASDGRVNAKIDLLRSRLNQKRSALRTAIDSQRIAGQMDHFEQKDISQLDDAGSTISFTWHESAQSVEEILESSENDPFENTPGYYAGNAVNIVASYSNSFRESTLPTIDNSGSRSSNLSSSSTRRLKSNNQFGQFSSRPESGDHLTGTHDFPEDDLLEFPQIEVALSPNSLEFTTEDGLTFKGIEMSSFHSGMKSSALSDVCFDKSEAETGTSSTENDNDPVTESKESKSSESKSSGYISLSDDSSSFRFSESDGSRQLSQHITPPGVTATNSTTSSLSLQEHLPVFTRQEDSVGSLSSRLSLLTIDSSKAEQMLVSYRESQRGRDPLTVNLFSKGLTPSQKTSVASCHRHVRFDLPLLLEPKISYNISSDLDDVDAYVPGNNDVVTAPFLSSLSTGQSTSDTKADPPGCLEKDPDEYLTSEAEFKPYVVLNSSHPTENTRLFKAGANEKEKEAVHKKKILSKRPQRVSSCEAPREMRISVPSKNTYLDKLKLSKDLRKSILLGHKKKSKPL</sequence>